<keyword evidence="3" id="KW-1185">Reference proteome</keyword>
<keyword evidence="1" id="KW-1133">Transmembrane helix</keyword>
<dbReference type="Pfam" id="PF07963">
    <property type="entry name" value="N_methyl"/>
    <property type="match status" value="1"/>
</dbReference>
<organism evidence="2 3">
    <name type="scientific">Francisella frigiditurris</name>
    <dbReference type="NCBI Taxonomy" id="1542390"/>
    <lineage>
        <taxon>Bacteria</taxon>
        <taxon>Pseudomonadati</taxon>
        <taxon>Pseudomonadota</taxon>
        <taxon>Gammaproteobacteria</taxon>
        <taxon>Thiotrichales</taxon>
        <taxon>Francisellaceae</taxon>
        <taxon>Francisella</taxon>
    </lineage>
</organism>
<gene>
    <name evidence="2" type="ORF">KX01_48</name>
</gene>
<dbReference type="Proteomes" id="UP000182521">
    <property type="component" value="Chromosome"/>
</dbReference>
<dbReference type="SUPFAM" id="SSF54523">
    <property type="entry name" value="Pili subunits"/>
    <property type="match status" value="1"/>
</dbReference>
<accession>A0A1J0KSA9</accession>
<evidence type="ECO:0000256" key="1">
    <source>
        <dbReference type="SAM" id="Phobius"/>
    </source>
</evidence>
<name>A0A1J0KSA9_9GAMM</name>
<dbReference type="STRING" id="1542390.KX01_48"/>
<dbReference type="InterPro" id="IPR045584">
    <property type="entry name" value="Pilin-like"/>
</dbReference>
<sequence length="136" mass="14472">MGFIKMKNKQTGFSLVETVVVIAVITILAAISIPIYSNYQTRTKIGAEISKLSEVKIAMVDKAINDQGDFSNLTKPNNVTLTDNIGTINLDLSSIVSGGALTFNPIGLGSDVVHWKCVNSSGSTLTSYQLPSECSS</sequence>
<dbReference type="AlphaFoldDB" id="A0A1J0KSA9"/>
<dbReference type="NCBIfam" id="TIGR02532">
    <property type="entry name" value="IV_pilin_GFxxxE"/>
    <property type="match status" value="1"/>
</dbReference>
<dbReference type="Gene3D" id="3.30.700.10">
    <property type="entry name" value="Glycoprotein, Type 4 Pilin"/>
    <property type="match status" value="1"/>
</dbReference>
<evidence type="ECO:0000313" key="2">
    <source>
        <dbReference type="EMBL" id="APC96508.1"/>
    </source>
</evidence>
<protein>
    <submittedName>
        <fullName evidence="2">Uncharacterized protein</fullName>
    </submittedName>
</protein>
<dbReference type="KEGG" id="frc:KX01_48"/>
<reference evidence="3" key="1">
    <citation type="submission" date="2014-10" db="EMBL/GenBank/DDBJ databases">
        <authorList>
            <person name="Kuske C.R."/>
            <person name="Challacombe J.F."/>
            <person name="Daligault H.E."/>
            <person name="Davenport K.W."/>
            <person name="Johnson S.L."/>
            <person name="Siddaramappa S."/>
            <person name="Petersen J.M."/>
        </authorList>
    </citation>
    <scope>NUCLEOTIDE SEQUENCE [LARGE SCALE GENOMIC DNA]</scope>
    <source>
        <strain evidence="3">CA97-1460</strain>
    </source>
</reference>
<evidence type="ECO:0000313" key="3">
    <source>
        <dbReference type="Proteomes" id="UP000182521"/>
    </source>
</evidence>
<feature type="transmembrane region" description="Helical" evidence="1">
    <location>
        <begin position="12"/>
        <end position="36"/>
    </location>
</feature>
<dbReference type="PROSITE" id="PS00409">
    <property type="entry name" value="PROKAR_NTER_METHYL"/>
    <property type="match status" value="1"/>
</dbReference>
<keyword evidence="1" id="KW-0472">Membrane</keyword>
<proteinExistence type="predicted"/>
<dbReference type="EMBL" id="CP009654">
    <property type="protein sequence ID" value="APC96508.1"/>
    <property type="molecule type" value="Genomic_DNA"/>
</dbReference>
<dbReference type="InterPro" id="IPR012902">
    <property type="entry name" value="N_methyl_site"/>
</dbReference>
<keyword evidence="1" id="KW-0812">Transmembrane</keyword>